<dbReference type="STRING" id="4955.A0A1G4MJT7"/>
<dbReference type="OMA" id="PANYEAE"/>
<dbReference type="InterPro" id="IPR002068">
    <property type="entry name" value="A-crystallin/Hsp20_dom"/>
</dbReference>
<reference evidence="5 6" key="1">
    <citation type="submission" date="2016-03" db="EMBL/GenBank/DDBJ databases">
        <authorList>
            <person name="Devillers H."/>
        </authorList>
    </citation>
    <scope>NUCLEOTIDE SEQUENCE [LARGE SCALE GENOMIC DNA]</scope>
    <source>
        <strain evidence="5">CBS 6772</strain>
    </source>
</reference>
<dbReference type="InterPro" id="IPR008978">
    <property type="entry name" value="HSP20-like_chaperone"/>
</dbReference>
<evidence type="ECO:0000313" key="6">
    <source>
        <dbReference type="Proteomes" id="UP000190831"/>
    </source>
</evidence>
<evidence type="ECO:0000259" key="4">
    <source>
        <dbReference type="PROSITE" id="PS01031"/>
    </source>
</evidence>
<evidence type="ECO:0000313" key="5">
    <source>
        <dbReference type="EMBL" id="SCW04143.1"/>
    </source>
</evidence>
<name>A0A1G4MJT7_LACFM</name>
<dbReference type="CDD" id="cd06464">
    <property type="entry name" value="ACD_sHsps-like"/>
    <property type="match status" value="1"/>
</dbReference>
<dbReference type="OrthoDB" id="5511210at2759"/>
<feature type="compositionally biased region" description="Basic and acidic residues" evidence="3">
    <location>
        <begin position="174"/>
        <end position="203"/>
    </location>
</feature>
<feature type="region of interest" description="Disordered" evidence="3">
    <location>
        <begin position="174"/>
        <end position="223"/>
    </location>
</feature>
<dbReference type="AlphaFoldDB" id="A0A1G4MJT7"/>
<organism evidence="5 6">
    <name type="scientific">Lachancea fermentati</name>
    <name type="common">Zygosaccharomyces fermentati</name>
    <dbReference type="NCBI Taxonomy" id="4955"/>
    <lineage>
        <taxon>Eukaryota</taxon>
        <taxon>Fungi</taxon>
        <taxon>Dikarya</taxon>
        <taxon>Ascomycota</taxon>
        <taxon>Saccharomycotina</taxon>
        <taxon>Saccharomycetes</taxon>
        <taxon>Saccharomycetales</taxon>
        <taxon>Saccharomycetaceae</taxon>
        <taxon>Lachancea</taxon>
    </lineage>
</organism>
<feature type="compositionally biased region" description="Acidic residues" evidence="3">
    <location>
        <begin position="115"/>
        <end position="129"/>
    </location>
</feature>
<dbReference type="SUPFAM" id="SSF49764">
    <property type="entry name" value="HSP20-like chaperones"/>
    <property type="match status" value="1"/>
</dbReference>
<dbReference type="Proteomes" id="UP000190831">
    <property type="component" value="Chromosome H"/>
</dbReference>
<dbReference type="Gene3D" id="2.60.40.790">
    <property type="match status" value="1"/>
</dbReference>
<proteinExistence type="inferred from homology"/>
<evidence type="ECO:0000256" key="1">
    <source>
        <dbReference type="PROSITE-ProRule" id="PRU00285"/>
    </source>
</evidence>
<keyword evidence="6" id="KW-1185">Reference proteome</keyword>
<dbReference type="Pfam" id="PF00011">
    <property type="entry name" value="HSP20"/>
    <property type="match status" value="1"/>
</dbReference>
<comment type="similarity">
    <text evidence="1 2">Belongs to the small heat shock protein (HSP20) family.</text>
</comment>
<sequence>MSFYQPSLSLYDILNALSNQAALRRQQEQPHYRRQQGRRAPGVFGQDFEGYGRGYEYPTRYYSVQPEATYYHPVYYGRDGYDEPYSTQSAIPDQSDYLAELLRALAGNTPANYEAENDGDLDNDIEEGQELAGSEESAPANTFLGEAKKENENIEPNELENPFVEALKNKVQEALKGEENNHEEISKNSIEPGKEEQAKDTKSALDLPKPEIPSPIPDPLQVSKPQRRLDLPFSPEVNVYDSPELYSVVLALPGASSKSFKIDYHPSSHELLIKGNVENKIGIDSKFLRISEVKYGAFERSVKLPVLPRIKDEEIKATYCNGLLQVKIPKIKDDTTKLQPKRRIVIEDVPDEELVFEENPNPVQPM</sequence>
<protein>
    <submittedName>
        <fullName evidence="5">LAFE_0H07030g1_1</fullName>
    </submittedName>
</protein>
<gene>
    <name evidence="5" type="ORF">LAFE_0H07030G</name>
</gene>
<feature type="domain" description="SHSP" evidence="4">
    <location>
        <begin position="228"/>
        <end position="347"/>
    </location>
</feature>
<evidence type="ECO:0000256" key="3">
    <source>
        <dbReference type="SAM" id="MobiDB-lite"/>
    </source>
</evidence>
<accession>A0A1G4MJT7</accession>
<dbReference type="PROSITE" id="PS01031">
    <property type="entry name" value="SHSP"/>
    <property type="match status" value="1"/>
</dbReference>
<dbReference type="EMBL" id="LT598491">
    <property type="protein sequence ID" value="SCW04143.1"/>
    <property type="molecule type" value="Genomic_DNA"/>
</dbReference>
<evidence type="ECO:0000256" key="2">
    <source>
        <dbReference type="RuleBase" id="RU003616"/>
    </source>
</evidence>
<feature type="region of interest" description="Disordered" evidence="3">
    <location>
        <begin position="111"/>
        <end position="137"/>
    </location>
</feature>